<feature type="active site" evidence="6">
    <location>
        <position position="209"/>
    </location>
</feature>
<keyword evidence="8" id="KW-0472">Membrane</keyword>
<evidence type="ECO:0000256" key="2">
    <source>
        <dbReference type="ARBA" id="ARBA00022670"/>
    </source>
</evidence>
<organism evidence="10">
    <name type="scientific">Anthurium amnicola</name>
    <dbReference type="NCBI Taxonomy" id="1678845"/>
    <lineage>
        <taxon>Eukaryota</taxon>
        <taxon>Viridiplantae</taxon>
        <taxon>Streptophyta</taxon>
        <taxon>Embryophyta</taxon>
        <taxon>Tracheophyta</taxon>
        <taxon>Spermatophyta</taxon>
        <taxon>Magnoliopsida</taxon>
        <taxon>Liliopsida</taxon>
        <taxon>Araceae</taxon>
        <taxon>Pothoideae</taxon>
        <taxon>Potheae</taxon>
        <taxon>Anthurium</taxon>
    </lineage>
</organism>
<dbReference type="EMBL" id="GDJX01014596">
    <property type="protein sequence ID" value="JAT53340.1"/>
    <property type="molecule type" value="Transcribed_RNA"/>
</dbReference>
<feature type="domain" description="Peptidase A1" evidence="9">
    <location>
        <begin position="191"/>
        <end position="442"/>
    </location>
</feature>
<accession>A0A1D1YFC1</accession>
<dbReference type="InterPro" id="IPR001461">
    <property type="entry name" value="Aspartic_peptidase_A1"/>
</dbReference>
<evidence type="ECO:0000256" key="3">
    <source>
        <dbReference type="ARBA" id="ARBA00022729"/>
    </source>
</evidence>
<evidence type="ECO:0000256" key="1">
    <source>
        <dbReference type="ARBA" id="ARBA00007447"/>
    </source>
</evidence>
<evidence type="ECO:0000256" key="7">
    <source>
        <dbReference type="SAM" id="MobiDB-lite"/>
    </source>
</evidence>
<feature type="transmembrane region" description="Helical" evidence="8">
    <location>
        <begin position="56"/>
        <end position="76"/>
    </location>
</feature>
<dbReference type="AlphaFoldDB" id="A0A1D1YFC1"/>
<keyword evidence="5" id="KW-0378">Hydrolase</keyword>
<dbReference type="PANTHER" id="PTHR13683:SF265">
    <property type="entry name" value="PROTEIN ASPARTIC PROTEASE IN GUARD CELL 2"/>
    <property type="match status" value="1"/>
</dbReference>
<feature type="non-terminal residue" evidence="10">
    <location>
        <position position="442"/>
    </location>
</feature>
<dbReference type="InterPro" id="IPR032799">
    <property type="entry name" value="TAXi_C"/>
</dbReference>
<evidence type="ECO:0000256" key="5">
    <source>
        <dbReference type="ARBA" id="ARBA00022801"/>
    </source>
</evidence>
<name>A0A1D1YFC1_9ARAE</name>
<keyword evidence="8" id="KW-1133">Transmembrane helix</keyword>
<dbReference type="InterPro" id="IPR021109">
    <property type="entry name" value="Peptidase_aspartic_dom_sf"/>
</dbReference>
<dbReference type="Gene3D" id="2.40.70.10">
    <property type="entry name" value="Acid Proteases"/>
    <property type="match status" value="2"/>
</dbReference>
<dbReference type="GO" id="GO:0004190">
    <property type="term" value="F:aspartic-type endopeptidase activity"/>
    <property type="evidence" value="ECO:0007669"/>
    <property type="project" value="UniProtKB-KW"/>
</dbReference>
<evidence type="ECO:0000256" key="6">
    <source>
        <dbReference type="PIRSR" id="PIRSR601461-1"/>
    </source>
</evidence>
<keyword evidence="2" id="KW-0645">Protease</keyword>
<feature type="compositionally biased region" description="Polar residues" evidence="7">
    <location>
        <begin position="13"/>
        <end position="27"/>
    </location>
</feature>
<dbReference type="PROSITE" id="PS51767">
    <property type="entry name" value="PEPTIDASE_A1"/>
    <property type="match status" value="1"/>
</dbReference>
<feature type="region of interest" description="Disordered" evidence="7">
    <location>
        <begin position="13"/>
        <end position="51"/>
    </location>
</feature>
<comment type="similarity">
    <text evidence="1">Belongs to the peptidase A1 family.</text>
</comment>
<dbReference type="Pfam" id="PF14541">
    <property type="entry name" value="TAXi_C"/>
    <property type="match status" value="1"/>
</dbReference>
<sequence>KHACKHIVQQNLMTTAKTPETTNLPSNNRHHNTSDLSPRPLRHRASSSNKPEARMVLERAAAAAAAMLLLLLLLILSSTEGSFVSGGATEFVNLDVHESLLATKPSGARFSSLQEEDTNTVLLGSKWALKLVHRDVVSGLSYSSHRHRTEELVKRDVKRVAGLTRRLQASYHVEDLGSEVVSGLEEGSGEYFVRIGVGSPPRSQYMVIDSGSDVVWVQCQPCAQCYRQSDPVFDPAESASFAGVACGSPICGLLRNDAGCRAGRYCRYEVSYGDGSYTKGTLAMETLTFGSNAVRNVAMGCGHRNRGLFVGAAGLLGLGWGPMSFVGQLGGQVGGAFGYCLVSRGAPDQGSSGWLVLGRASAVPVGAAWVPLLRNPEAPSLYYVGLVGLGVGGNPLPLPEELFRLSPETGYGGGVVMDTGTSVTRLTAPAYEALRNTFVEAT</sequence>
<gene>
    <name evidence="10" type="primary">nep2_3</name>
    <name evidence="10" type="ORF">g.23441</name>
</gene>
<protein>
    <submittedName>
        <fullName evidence="10">Aspartic proteinase nepenthesin-2</fullName>
    </submittedName>
</protein>
<dbReference type="GO" id="GO:0006508">
    <property type="term" value="P:proteolysis"/>
    <property type="evidence" value="ECO:0007669"/>
    <property type="project" value="UniProtKB-KW"/>
</dbReference>
<feature type="active site" evidence="6">
    <location>
        <position position="418"/>
    </location>
</feature>
<evidence type="ECO:0000313" key="10">
    <source>
        <dbReference type="EMBL" id="JAT53340.1"/>
    </source>
</evidence>
<keyword evidence="8" id="KW-0812">Transmembrane</keyword>
<dbReference type="Pfam" id="PF14543">
    <property type="entry name" value="TAXi_N"/>
    <property type="match status" value="1"/>
</dbReference>
<dbReference type="InterPro" id="IPR032861">
    <property type="entry name" value="TAXi_N"/>
</dbReference>
<dbReference type="InterPro" id="IPR033121">
    <property type="entry name" value="PEPTIDASE_A1"/>
</dbReference>
<feature type="non-terminal residue" evidence="10">
    <location>
        <position position="1"/>
    </location>
</feature>
<dbReference type="FunFam" id="2.40.70.10:FF:000016">
    <property type="entry name" value="Probable aspartic protease At2g35615"/>
    <property type="match status" value="1"/>
</dbReference>
<dbReference type="PANTHER" id="PTHR13683">
    <property type="entry name" value="ASPARTYL PROTEASES"/>
    <property type="match status" value="1"/>
</dbReference>
<evidence type="ECO:0000259" key="9">
    <source>
        <dbReference type="PROSITE" id="PS51767"/>
    </source>
</evidence>
<evidence type="ECO:0000256" key="8">
    <source>
        <dbReference type="SAM" id="Phobius"/>
    </source>
</evidence>
<keyword evidence="3" id="KW-0732">Signal</keyword>
<keyword evidence="4" id="KW-0064">Aspartyl protease</keyword>
<evidence type="ECO:0000256" key="4">
    <source>
        <dbReference type="ARBA" id="ARBA00022750"/>
    </source>
</evidence>
<reference evidence="10" key="1">
    <citation type="submission" date="2015-07" db="EMBL/GenBank/DDBJ databases">
        <title>Transcriptome Assembly of Anthurium amnicola.</title>
        <authorList>
            <person name="Suzuki J."/>
        </authorList>
    </citation>
    <scope>NUCLEOTIDE SEQUENCE</scope>
</reference>
<proteinExistence type="inferred from homology"/>
<dbReference type="SUPFAM" id="SSF50630">
    <property type="entry name" value="Acid proteases"/>
    <property type="match status" value="1"/>
</dbReference>